<keyword evidence="3" id="KW-1185">Reference proteome</keyword>
<evidence type="ECO:0000313" key="2">
    <source>
        <dbReference type="EMBL" id="MFC3389092.1"/>
    </source>
</evidence>
<dbReference type="Proteomes" id="UP001595637">
    <property type="component" value="Unassembled WGS sequence"/>
</dbReference>
<name>A0ABV7NA57_9STAP</name>
<comment type="caution">
    <text evidence="2">The sequence shown here is derived from an EMBL/GenBank/DDBJ whole genome shotgun (WGS) entry which is preliminary data.</text>
</comment>
<feature type="transmembrane region" description="Helical" evidence="1">
    <location>
        <begin position="402"/>
        <end position="418"/>
    </location>
</feature>
<feature type="transmembrane region" description="Helical" evidence="1">
    <location>
        <begin position="315"/>
        <end position="335"/>
    </location>
</feature>
<keyword evidence="1" id="KW-0472">Membrane</keyword>
<gene>
    <name evidence="2" type="ORF">ACFOEO_10945</name>
</gene>
<proteinExistence type="predicted"/>
<keyword evidence="1" id="KW-0812">Transmembrane</keyword>
<feature type="transmembrane region" description="Helical" evidence="1">
    <location>
        <begin position="127"/>
        <end position="147"/>
    </location>
</feature>
<feature type="transmembrane region" description="Helical" evidence="1">
    <location>
        <begin position="52"/>
        <end position="70"/>
    </location>
</feature>
<organism evidence="2 3">
    <name type="scientific">Salinicoccus sesuvii</name>
    <dbReference type="NCBI Taxonomy" id="868281"/>
    <lineage>
        <taxon>Bacteria</taxon>
        <taxon>Bacillati</taxon>
        <taxon>Bacillota</taxon>
        <taxon>Bacilli</taxon>
        <taxon>Bacillales</taxon>
        <taxon>Staphylococcaceae</taxon>
        <taxon>Salinicoccus</taxon>
    </lineage>
</organism>
<dbReference type="RefSeq" id="WP_380655591.1">
    <property type="nucleotide sequence ID" value="NZ_JBHRVQ010000001.1"/>
</dbReference>
<keyword evidence="1" id="KW-1133">Transmembrane helix</keyword>
<dbReference type="EMBL" id="JBHRVQ010000001">
    <property type="protein sequence ID" value="MFC3389092.1"/>
    <property type="molecule type" value="Genomic_DNA"/>
</dbReference>
<feature type="transmembrane region" description="Helical" evidence="1">
    <location>
        <begin position="182"/>
        <end position="199"/>
    </location>
</feature>
<feature type="transmembrane region" description="Helical" evidence="1">
    <location>
        <begin position="30"/>
        <end position="46"/>
    </location>
</feature>
<protein>
    <recommendedName>
        <fullName evidence="4">Glycosyltransferase RgtA/B/C/D-like domain-containing protein</fullName>
    </recommendedName>
</protein>
<evidence type="ECO:0008006" key="4">
    <source>
        <dbReference type="Google" id="ProtNLM"/>
    </source>
</evidence>
<evidence type="ECO:0000313" key="3">
    <source>
        <dbReference type="Proteomes" id="UP001595637"/>
    </source>
</evidence>
<feature type="transmembrane region" description="Helical" evidence="1">
    <location>
        <begin position="103"/>
        <end position="121"/>
    </location>
</feature>
<accession>A0ABV7NA57</accession>
<feature type="transmembrane region" description="Helical" evidence="1">
    <location>
        <begin position="341"/>
        <end position="358"/>
    </location>
</feature>
<feature type="transmembrane region" description="Helical" evidence="1">
    <location>
        <begin position="211"/>
        <end position="235"/>
    </location>
</feature>
<feature type="transmembrane region" description="Helical" evidence="1">
    <location>
        <begin position="159"/>
        <end position="176"/>
    </location>
</feature>
<sequence>MVIVWLVTVAYIVIGFLGQNYIADTHYMTFSFLIVTTVLIFSILWIGYTKYFFVLFLSFFIRLAMLFVDLSESRPTLPHSGEDTENFYETGLQISVNMHMLDASVYGGLYSKFIGILFNLYGADRLFVQYLNILFALTAILIVIKIFRMLNVPSHVQGVLVVLMAFFPHSLIFSSILLRESIISLMVVLSLYCFIRWFLKKERLSGVASLILVIAGASFHSAIIAIAIGYIFGFISYRHDQRTLRFSMGSVVPFGIFAVIMVYILVFPEVVAGLPLFNKFDQILNNDDNIYKTLSSTRGDTAYLTGLEINNIFQLILFSPIKIIYFIASPMPWSIRNVNDLISFLLDASFYISALVIFIRNFHLVKTKPLLLIVLIAIVASWFIFGLGISNAGTALRHRFKVFYVIIVALALAGAARHKAFQDQKQRSGVGDEAR</sequence>
<feature type="transmembrane region" description="Helical" evidence="1">
    <location>
        <begin position="370"/>
        <end position="390"/>
    </location>
</feature>
<reference evidence="3" key="1">
    <citation type="journal article" date="2019" name="Int. J. Syst. Evol. Microbiol.">
        <title>The Global Catalogue of Microorganisms (GCM) 10K type strain sequencing project: providing services to taxonomists for standard genome sequencing and annotation.</title>
        <authorList>
            <consortium name="The Broad Institute Genomics Platform"/>
            <consortium name="The Broad Institute Genome Sequencing Center for Infectious Disease"/>
            <person name="Wu L."/>
            <person name="Ma J."/>
        </authorList>
    </citation>
    <scope>NUCLEOTIDE SEQUENCE [LARGE SCALE GENOMIC DNA]</scope>
    <source>
        <strain evidence="3">CCM 7756</strain>
    </source>
</reference>
<evidence type="ECO:0000256" key="1">
    <source>
        <dbReference type="SAM" id="Phobius"/>
    </source>
</evidence>
<feature type="transmembrane region" description="Helical" evidence="1">
    <location>
        <begin position="6"/>
        <end position="23"/>
    </location>
</feature>
<feature type="transmembrane region" description="Helical" evidence="1">
    <location>
        <begin position="255"/>
        <end position="277"/>
    </location>
</feature>